<reference evidence="2 3" key="1">
    <citation type="submission" date="2019-04" db="EMBL/GenBank/DDBJ databases">
        <title>Deinococcus metalilatus MA1002 mutant No.5.</title>
        <authorList>
            <person name="Park W."/>
            <person name="Park C."/>
        </authorList>
    </citation>
    <scope>NUCLEOTIDE SEQUENCE [LARGE SCALE GENOMIC DNA]</scope>
    <source>
        <strain evidence="2 3">MA1002-m5</strain>
    </source>
</reference>
<evidence type="ECO:0000313" key="4">
    <source>
        <dbReference type="Proteomes" id="UP000536909"/>
    </source>
</evidence>
<sequence>MARTAAERGSIGGRTTFQRHGSVHMEAIGRAGFWVTVERYYGGDVCAYMQALRERQGKGQADPRLGCQVHRPTLAN</sequence>
<dbReference type="AlphaFoldDB" id="A0AAJ5F1J6"/>
<accession>A0AAJ5F1J6</accession>
<evidence type="ECO:0000313" key="1">
    <source>
        <dbReference type="EMBL" id="MBB5297411.1"/>
    </source>
</evidence>
<dbReference type="EMBL" id="VBRC01000026">
    <property type="protein sequence ID" value="TLK20819.1"/>
    <property type="molecule type" value="Genomic_DNA"/>
</dbReference>
<dbReference type="RefSeq" id="WP_129120520.1">
    <property type="nucleotide sequence ID" value="NZ_BSUI01000030.1"/>
</dbReference>
<comment type="caution">
    <text evidence="2">The sequence shown here is derived from an EMBL/GenBank/DDBJ whole genome shotgun (WGS) entry which is preliminary data.</text>
</comment>
<name>A0AAJ5F1J6_9DEIO</name>
<evidence type="ECO:0000313" key="3">
    <source>
        <dbReference type="Proteomes" id="UP000308000"/>
    </source>
</evidence>
<gene>
    <name evidence="2" type="ORF">FCS05_19815</name>
    <name evidence="1" type="ORF">HNQ10_004284</name>
</gene>
<proteinExistence type="predicted"/>
<protein>
    <submittedName>
        <fullName evidence="2">Uncharacterized protein</fullName>
    </submittedName>
</protein>
<reference evidence="1 4" key="2">
    <citation type="submission" date="2020-08" db="EMBL/GenBank/DDBJ databases">
        <title>Genomic Encyclopedia of Type Strains, Phase IV (KMG-IV): sequencing the most valuable type-strain genomes for metagenomic binning, comparative biology and taxonomic classification.</title>
        <authorList>
            <person name="Goeker M."/>
        </authorList>
    </citation>
    <scope>NUCLEOTIDE SEQUENCE [LARGE SCALE GENOMIC DNA]</scope>
    <source>
        <strain evidence="1 4">DSM 105434</strain>
    </source>
</reference>
<organism evidence="2 3">
    <name type="scientific">Deinococcus metallilatus</name>
    <dbReference type="NCBI Taxonomy" id="1211322"/>
    <lineage>
        <taxon>Bacteria</taxon>
        <taxon>Thermotogati</taxon>
        <taxon>Deinococcota</taxon>
        <taxon>Deinococci</taxon>
        <taxon>Deinococcales</taxon>
        <taxon>Deinococcaceae</taxon>
        <taxon>Deinococcus</taxon>
    </lineage>
</organism>
<keyword evidence="4" id="KW-1185">Reference proteome</keyword>
<dbReference type="Proteomes" id="UP000308000">
    <property type="component" value="Unassembled WGS sequence"/>
</dbReference>
<dbReference type="Proteomes" id="UP000536909">
    <property type="component" value="Unassembled WGS sequence"/>
</dbReference>
<dbReference type="EMBL" id="JACHFV010000025">
    <property type="protein sequence ID" value="MBB5297411.1"/>
    <property type="molecule type" value="Genomic_DNA"/>
</dbReference>
<evidence type="ECO:0000313" key="2">
    <source>
        <dbReference type="EMBL" id="TLK20819.1"/>
    </source>
</evidence>